<dbReference type="EMBL" id="WEGH01000002">
    <property type="protein sequence ID" value="MQY05756.1"/>
    <property type="molecule type" value="Genomic_DNA"/>
</dbReference>
<accession>A0A7K0BXF0</accession>
<evidence type="ECO:0000313" key="1">
    <source>
        <dbReference type="EMBL" id="MQY05756.1"/>
    </source>
</evidence>
<dbReference type="AlphaFoldDB" id="A0A7K0BXF0"/>
<comment type="caution">
    <text evidence="1">The sequence shown here is derived from an EMBL/GenBank/DDBJ whole genome shotgun (WGS) entry which is preliminary data.</text>
</comment>
<keyword evidence="2" id="KW-1185">Reference proteome</keyword>
<dbReference type="Proteomes" id="UP000487268">
    <property type="component" value="Unassembled WGS sequence"/>
</dbReference>
<organism evidence="1 2">
    <name type="scientific">Actinomadura macrotermitis</name>
    <dbReference type="NCBI Taxonomy" id="2585200"/>
    <lineage>
        <taxon>Bacteria</taxon>
        <taxon>Bacillati</taxon>
        <taxon>Actinomycetota</taxon>
        <taxon>Actinomycetes</taxon>
        <taxon>Streptosporangiales</taxon>
        <taxon>Thermomonosporaceae</taxon>
        <taxon>Actinomadura</taxon>
    </lineage>
</organism>
<sequence length="210" mass="22915">MRLRPISPELVVEELCERVVAAPREGWLRVAVDGPPAARPGALADALVEPVRARGRAVVRVSARDFLRPASLRYEFGRHDPDVYYDHWLDTGGLVREVLAPLGPGGTGKMLPSLWDSARDRATRAPYRDVPPGGVLLLDGALLLGRGLPFDLAVHLHLSAGALARRTPDGERWTLPAYARYEEQVRPLRTADIAIKVDAPDHPALVVDPG</sequence>
<name>A0A7K0BXF0_9ACTN</name>
<evidence type="ECO:0008006" key="3">
    <source>
        <dbReference type="Google" id="ProtNLM"/>
    </source>
</evidence>
<protein>
    <recommendedName>
        <fullName evidence="3">Uridine kinase</fullName>
    </recommendedName>
</protein>
<dbReference type="InterPro" id="IPR027417">
    <property type="entry name" value="P-loop_NTPase"/>
</dbReference>
<proteinExistence type="predicted"/>
<dbReference type="RefSeq" id="WP_153533993.1">
    <property type="nucleotide sequence ID" value="NZ_WEGH01000002.1"/>
</dbReference>
<gene>
    <name evidence="1" type="ORF">ACRB68_38330</name>
</gene>
<reference evidence="1 2" key="1">
    <citation type="submission" date="2019-10" db="EMBL/GenBank/DDBJ databases">
        <title>Actinomadura rubteroloni sp. nov. and Actinomadura macrotermitis sp. nov., isolated from the gut of fungus growing-termite Macrotermes natalensis.</title>
        <authorList>
            <person name="Benndorf R."/>
            <person name="Martin K."/>
            <person name="Kuefner M."/>
            <person name="De Beer W."/>
            <person name="Kaster A.-K."/>
            <person name="Vollmers J."/>
            <person name="Poulsen M."/>
            <person name="Beemelmanns C."/>
        </authorList>
    </citation>
    <scope>NUCLEOTIDE SEQUENCE [LARGE SCALE GENOMIC DNA]</scope>
    <source>
        <strain evidence="1 2">RB68</strain>
    </source>
</reference>
<dbReference type="OrthoDB" id="572586at2"/>
<evidence type="ECO:0000313" key="2">
    <source>
        <dbReference type="Proteomes" id="UP000487268"/>
    </source>
</evidence>
<dbReference type="Gene3D" id="3.40.50.300">
    <property type="entry name" value="P-loop containing nucleotide triphosphate hydrolases"/>
    <property type="match status" value="1"/>
</dbReference>